<gene>
    <name evidence="1" type="ORF">SSLN_LOCUS3815</name>
</gene>
<evidence type="ECO:0000313" key="1">
    <source>
        <dbReference type="EMBL" id="VDL90200.1"/>
    </source>
</evidence>
<organism evidence="3">
    <name type="scientific">Schistocephalus solidus</name>
    <name type="common">Tapeworm</name>
    <dbReference type="NCBI Taxonomy" id="70667"/>
    <lineage>
        <taxon>Eukaryota</taxon>
        <taxon>Metazoa</taxon>
        <taxon>Spiralia</taxon>
        <taxon>Lophotrochozoa</taxon>
        <taxon>Platyhelminthes</taxon>
        <taxon>Cestoda</taxon>
        <taxon>Eucestoda</taxon>
        <taxon>Diphyllobothriidea</taxon>
        <taxon>Diphyllobothriidae</taxon>
        <taxon>Schistocephalus</taxon>
    </lineage>
</organism>
<evidence type="ECO:0000313" key="3">
    <source>
        <dbReference type="WBParaSite" id="SSLN_0000393801-mRNA-1"/>
    </source>
</evidence>
<protein>
    <submittedName>
        <fullName evidence="1 3">Uncharacterized protein</fullName>
    </submittedName>
</protein>
<sequence length="132" mass="14093">MSGRVKAGLAIGTLSGPVGVRVRVVAASAPNVAIPPPPRLSLPPPACPQGCLGSARNRVFVVVLHTASEEWSLHLNLLSAATAVVACAYYAEISTASIRLNVNERSNEHDMKKQTRSQSYLPRQTFCCQPDE</sequence>
<keyword evidence="2" id="KW-1185">Reference proteome</keyword>
<reference evidence="1 2" key="2">
    <citation type="submission" date="2018-11" db="EMBL/GenBank/DDBJ databases">
        <authorList>
            <consortium name="Pathogen Informatics"/>
        </authorList>
    </citation>
    <scope>NUCLEOTIDE SEQUENCE [LARGE SCALE GENOMIC DNA]</scope>
    <source>
        <strain evidence="1 2">NST_G2</strain>
    </source>
</reference>
<name>A0A183SHW7_SCHSO</name>
<dbReference type="EMBL" id="UYSU01032659">
    <property type="protein sequence ID" value="VDL90200.1"/>
    <property type="molecule type" value="Genomic_DNA"/>
</dbReference>
<reference evidence="3" key="1">
    <citation type="submission" date="2016-06" db="UniProtKB">
        <authorList>
            <consortium name="WormBaseParasite"/>
        </authorList>
    </citation>
    <scope>IDENTIFICATION</scope>
</reference>
<dbReference type="Proteomes" id="UP000275846">
    <property type="component" value="Unassembled WGS sequence"/>
</dbReference>
<evidence type="ECO:0000313" key="2">
    <source>
        <dbReference type="Proteomes" id="UP000275846"/>
    </source>
</evidence>
<dbReference type="WBParaSite" id="SSLN_0000393801-mRNA-1">
    <property type="protein sequence ID" value="SSLN_0000393801-mRNA-1"/>
    <property type="gene ID" value="SSLN_0000393801"/>
</dbReference>
<proteinExistence type="predicted"/>
<dbReference type="AlphaFoldDB" id="A0A183SHW7"/>
<accession>A0A183SHW7</accession>